<dbReference type="OrthoDB" id="8450798at2"/>
<feature type="domain" description="PucR C-terminal helix-turn-helix" evidence="3">
    <location>
        <begin position="484"/>
        <end position="541"/>
    </location>
</feature>
<protein>
    <submittedName>
        <fullName evidence="4">PucR family transcriptional regulator</fullName>
    </submittedName>
</protein>
<name>A0A4Q2MA00_9MICO</name>
<evidence type="ECO:0000313" key="5">
    <source>
        <dbReference type="Proteomes" id="UP000292686"/>
    </source>
</evidence>
<reference evidence="4 5" key="1">
    <citation type="submission" date="2019-01" db="EMBL/GenBank/DDBJ databases">
        <title>Agromyces.</title>
        <authorList>
            <person name="Li J."/>
        </authorList>
    </citation>
    <scope>NUCLEOTIDE SEQUENCE [LARGE SCALE GENOMIC DNA]</scope>
    <source>
        <strain evidence="4 5">DSM 23870</strain>
    </source>
</reference>
<dbReference type="EMBL" id="SDPM01000003">
    <property type="protein sequence ID" value="RXZ86891.1"/>
    <property type="molecule type" value="Genomic_DNA"/>
</dbReference>
<dbReference type="AlphaFoldDB" id="A0A4Q2MA00"/>
<dbReference type="Pfam" id="PF07905">
    <property type="entry name" value="PucR"/>
    <property type="match status" value="1"/>
</dbReference>
<dbReference type="Pfam" id="PF13556">
    <property type="entry name" value="HTH_30"/>
    <property type="match status" value="1"/>
</dbReference>
<evidence type="ECO:0000259" key="2">
    <source>
        <dbReference type="Pfam" id="PF07905"/>
    </source>
</evidence>
<dbReference type="InterPro" id="IPR042070">
    <property type="entry name" value="PucR_C-HTH_sf"/>
</dbReference>
<evidence type="ECO:0000256" key="1">
    <source>
        <dbReference type="SAM" id="MobiDB-lite"/>
    </source>
</evidence>
<evidence type="ECO:0000313" key="4">
    <source>
        <dbReference type="EMBL" id="RXZ86891.1"/>
    </source>
</evidence>
<dbReference type="InterPro" id="IPR025736">
    <property type="entry name" value="PucR_C-HTH_dom"/>
</dbReference>
<feature type="compositionally biased region" description="Basic and acidic residues" evidence="1">
    <location>
        <begin position="7"/>
        <end position="23"/>
    </location>
</feature>
<dbReference type="Proteomes" id="UP000292686">
    <property type="component" value="Unassembled WGS sequence"/>
</dbReference>
<organism evidence="4 5">
    <name type="scientific">Agromyces atrinae</name>
    <dbReference type="NCBI Taxonomy" id="592376"/>
    <lineage>
        <taxon>Bacteria</taxon>
        <taxon>Bacillati</taxon>
        <taxon>Actinomycetota</taxon>
        <taxon>Actinomycetes</taxon>
        <taxon>Micrococcales</taxon>
        <taxon>Microbacteriaceae</taxon>
        <taxon>Agromyces</taxon>
    </lineage>
</organism>
<gene>
    <name evidence="4" type="ORF">ESP50_07460</name>
</gene>
<dbReference type="InterPro" id="IPR012914">
    <property type="entry name" value="PucR_dom"/>
</dbReference>
<dbReference type="PANTHER" id="PTHR33744:SF1">
    <property type="entry name" value="DNA-BINDING TRANSCRIPTIONAL ACTIVATOR ADER"/>
    <property type="match status" value="1"/>
</dbReference>
<accession>A0A4Q2MA00</accession>
<feature type="region of interest" description="Disordered" evidence="1">
    <location>
        <begin position="1"/>
        <end position="35"/>
    </location>
</feature>
<proteinExistence type="predicted"/>
<evidence type="ECO:0000259" key="3">
    <source>
        <dbReference type="Pfam" id="PF13556"/>
    </source>
</evidence>
<comment type="caution">
    <text evidence="4">The sequence shown here is derived from an EMBL/GenBank/DDBJ whole genome shotgun (WGS) entry which is preliminary data.</text>
</comment>
<dbReference type="InterPro" id="IPR051448">
    <property type="entry name" value="CdaR-like_regulators"/>
</dbReference>
<sequence>MLGAGRADCRCPSRTRTRPDRASEYSGRVPAPPRGPAVPATLRTVLALPDLALQPLFTETDLAAGALDRPVAWVHSSDLADPTPFLADDVVLLTTGTQFEGAGAGLVADYVERLRARGIVAIGFGTEVVRDGTPDELVAACREAGVPLVEVPYRIPFIAIARAAAELHAAAENARRSWALEAQHRISLAALHPDGLDATFAELARQLPAWVGFFDAAGGAPRQFPSGRGQAADDVAIAALETDAHALLRRGQRASVHARVGDRTVTLQTLGRRGHLRGVLAVAGGEALDPAGRDVVTSVIALAGAALEQGRDLDRARGVLRSGLAHALLADDPAVAHRVADELWGGLPEAPALVAVVDVAADHREALLESLERRSHDVFHALHDDSVMIVLEPRSRAVLEEVATSFDAAVGVGGPADYSALSRAYAQGRSALGRAREGSRGVVDFTSLASVGVLGLLAHADVREVARATLAPLDEHDATSGTELRRTVHVWLENGAQFDAAATALGVHRHTVRARIALAERVLARDLGGFPARADLWAAFMADEA</sequence>
<keyword evidence="5" id="KW-1185">Reference proteome</keyword>
<dbReference type="PANTHER" id="PTHR33744">
    <property type="entry name" value="CARBOHYDRATE DIACID REGULATOR"/>
    <property type="match status" value="1"/>
</dbReference>
<feature type="domain" description="Purine catabolism PurC-like" evidence="2">
    <location>
        <begin position="55"/>
        <end position="164"/>
    </location>
</feature>
<dbReference type="Gene3D" id="1.10.10.2840">
    <property type="entry name" value="PucR C-terminal helix-turn-helix domain"/>
    <property type="match status" value="1"/>
</dbReference>